<dbReference type="Proteomes" id="UP000319298">
    <property type="component" value="Chromosome"/>
</dbReference>
<dbReference type="EMBL" id="CP041090">
    <property type="protein sequence ID" value="QDF41310.1"/>
    <property type="molecule type" value="Genomic_DNA"/>
</dbReference>
<protein>
    <recommendedName>
        <fullName evidence="3">ATP-binding protein</fullName>
    </recommendedName>
</protein>
<evidence type="ECO:0000313" key="1">
    <source>
        <dbReference type="EMBL" id="QDF41310.1"/>
    </source>
</evidence>
<reference evidence="1 2" key="2">
    <citation type="journal article" date="2020" name="Int. J. Syst. Evol. Microbiol.">
        <title>Description and complete genome sequences of Bradyrhizobium symbiodeficiens sp. nov., a non-symbiotic bacterium associated with legumes native to Canada.</title>
        <authorList>
            <person name="Bromfield E.S.P."/>
            <person name="Cloutier S."/>
            <person name="Nguyen H.D.T."/>
        </authorList>
    </citation>
    <scope>NUCLEOTIDE SEQUENCE [LARGE SCALE GENOMIC DNA]</scope>
    <source>
        <strain evidence="1 2">65S1MB</strain>
    </source>
</reference>
<dbReference type="RefSeq" id="WP_140482004.1">
    <property type="nucleotide sequence ID" value="NZ_CP041090.2"/>
</dbReference>
<name>A0ABX5WDF1_9BRAD</name>
<dbReference type="InterPro" id="IPR027417">
    <property type="entry name" value="P-loop_NTPase"/>
</dbReference>
<evidence type="ECO:0008006" key="3">
    <source>
        <dbReference type="Google" id="ProtNLM"/>
    </source>
</evidence>
<gene>
    <name evidence="1" type="ORF">FJN17_29085</name>
</gene>
<reference evidence="2" key="1">
    <citation type="submission" date="2019-06" db="EMBL/GenBank/DDBJ databases">
        <title>Whole-Genome Sequence of Bradyrhizobium sp. 3 Strain 65S1MB.</title>
        <authorList>
            <person name="Bromfield E.S.P."/>
            <person name="Cloutier S."/>
            <person name="Nguyen H.D.T."/>
        </authorList>
    </citation>
    <scope>NUCLEOTIDE SEQUENCE [LARGE SCALE GENOMIC DNA]</scope>
    <source>
        <strain evidence="2">65S1MB</strain>
    </source>
</reference>
<organism evidence="1 2">
    <name type="scientific">Bradyrhizobium symbiodeficiens</name>
    <dbReference type="NCBI Taxonomy" id="1404367"/>
    <lineage>
        <taxon>Bacteria</taxon>
        <taxon>Pseudomonadati</taxon>
        <taxon>Pseudomonadota</taxon>
        <taxon>Alphaproteobacteria</taxon>
        <taxon>Hyphomicrobiales</taxon>
        <taxon>Nitrobacteraceae</taxon>
        <taxon>Bradyrhizobium</taxon>
    </lineage>
</organism>
<evidence type="ECO:0000313" key="2">
    <source>
        <dbReference type="Proteomes" id="UP000319298"/>
    </source>
</evidence>
<proteinExistence type="predicted"/>
<accession>A0ABX5WDF1</accession>
<sequence>MAQPRYSAAKARAQGRPGWTVTFRHPLRGDAKGKPGLKVRRGLGTADADEADRLVAELNVILADTSWWSALKRDEAERRFSKVITAAFYDEIQAGRPDPWDVRERHIRLRDAAEDYSRIIFVGTTGAGKTSLLRHVIGSDPEEDRFPSTSTAKTTVSDIEVVLADEPFAAVVTFFSEFWVQANLEDCIADACAAAWTNAPPTKVAERFLNHRDQRFRLTYTLGSWEDESSTIPDDDWAFEDTISTSATDQGAIDEDERRTNASLLRAYVERIFAISKRAILALSDELDEDVSKLTGADLEAAQELFEERIQDDPDFDELVHDVMDSLRSKFDLLSKGELEFHPSGWPAKWTFECLERREFIEQIRWFSSNYAPQFGRLLTPLVDGIRILGPLFPTFTESQPKLVLLDGQGLGHTPDSSASVTTHITRRFAEVDVILLVDNAQQPMQAASLSVIRAAATGGHQQKLAIAFTHFDQVKGINLPSFAEKRAHVMASVSNGLANLRDALGNSIIRALERSVDKQCFMLGALDQPSAKLPKGVRGELERMLETFKKAIEPPPAPAANPVYRPDGLVLALQSAARGFRRPWSARLGLQPHENTHKEHWGRIKALNKRIATEIDTEYDNLKPVADLLARLSEEISRFLDNPATWHPRAPDETEAEAALSTIRQQVYTDLHRIVERRLVQDHLDDWRAAYDLHGKNSTFARAQEMNAIFEVGAPIASTVINSAAAEFIQEMRRLVYQAIVMNGGALQVDDLP</sequence>
<dbReference type="SUPFAM" id="SSF52540">
    <property type="entry name" value="P-loop containing nucleoside triphosphate hydrolases"/>
    <property type="match status" value="1"/>
</dbReference>
<keyword evidence="2" id="KW-1185">Reference proteome</keyword>